<evidence type="ECO:0000256" key="1">
    <source>
        <dbReference type="SAM" id="MobiDB-lite"/>
    </source>
</evidence>
<reference evidence="3 4" key="1">
    <citation type="submission" date="2016-12" db="EMBL/GenBank/DDBJ databases">
        <title>Genome sequencing of Methylocaldum marinum.</title>
        <authorList>
            <person name="Takeuchi M."/>
            <person name="Kamagata Y."/>
            <person name="Hiraoka S."/>
            <person name="Oshima K."/>
            <person name="Hattori M."/>
            <person name="Iwasaki W."/>
        </authorList>
    </citation>
    <scope>NUCLEOTIDE SEQUENCE [LARGE SCALE GENOMIC DNA]</scope>
    <source>
        <strain evidence="3 4">S8</strain>
    </source>
</reference>
<feature type="domain" description="DUF4340" evidence="2">
    <location>
        <begin position="77"/>
        <end position="260"/>
    </location>
</feature>
<proteinExistence type="predicted"/>
<dbReference type="OrthoDB" id="7008377at2"/>
<dbReference type="KEGG" id="mmai:sS8_0098"/>
<feature type="compositionally biased region" description="Basic and acidic residues" evidence="1">
    <location>
        <begin position="312"/>
        <end position="326"/>
    </location>
</feature>
<protein>
    <recommendedName>
        <fullName evidence="2">DUF4340 domain-containing protein</fullName>
    </recommendedName>
</protein>
<evidence type="ECO:0000313" key="3">
    <source>
        <dbReference type="EMBL" id="BBA32067.1"/>
    </source>
</evidence>
<dbReference type="RefSeq" id="WP_119627929.1">
    <property type="nucleotide sequence ID" value="NZ_AP017928.1"/>
</dbReference>
<feature type="region of interest" description="Disordered" evidence="1">
    <location>
        <begin position="309"/>
        <end position="352"/>
    </location>
</feature>
<sequence length="417" mass="44962">MNQINAKGLLGLAAVAVVAVIAAIFVASARQPENDPTPTAAFAMPELRGHINDVKGITLTGAEDKPLVTLIHGENGWTVKEKGGYSADTGKLRELLLKMAEAGLLEPKTESDKRYPELGVEDVTAKDAKGILVDLDGLQKPARLIVGKVSAQGNGTFVRHPGNKQSWLAKGTLRIERDPAQWLDQALTDIPSERIAEIVLTKSDGKPLRLFKADPDDETFTVADLPSGREIEDHATLGGLASTLAGLTLADVLPEASAQAPAKDQLIKARYTTFDGVTLDVQAWKQDGKHLARFSAALNQAVAEARIQAEQAKAKADHEAGRKQDAEENAQESAESGAEIPESAALAVTDPAKDRQQRLDALNQEVEKLNQRFRNWTFVVPEFKYANMDKSLEDVLKPSTKTETAHSKPQAGKSGKH</sequence>
<dbReference type="Proteomes" id="UP000266313">
    <property type="component" value="Chromosome"/>
</dbReference>
<organism evidence="3 4">
    <name type="scientific">Methylocaldum marinum</name>
    <dbReference type="NCBI Taxonomy" id="1432792"/>
    <lineage>
        <taxon>Bacteria</taxon>
        <taxon>Pseudomonadati</taxon>
        <taxon>Pseudomonadota</taxon>
        <taxon>Gammaproteobacteria</taxon>
        <taxon>Methylococcales</taxon>
        <taxon>Methylococcaceae</taxon>
        <taxon>Methylocaldum</taxon>
    </lineage>
</organism>
<evidence type="ECO:0000259" key="2">
    <source>
        <dbReference type="Pfam" id="PF14238"/>
    </source>
</evidence>
<feature type="region of interest" description="Disordered" evidence="1">
    <location>
        <begin position="396"/>
        <end position="417"/>
    </location>
</feature>
<keyword evidence="4" id="KW-1185">Reference proteome</keyword>
<dbReference type="Pfam" id="PF14238">
    <property type="entry name" value="DUF4340"/>
    <property type="match status" value="1"/>
</dbReference>
<dbReference type="EMBL" id="AP017928">
    <property type="protein sequence ID" value="BBA32067.1"/>
    <property type="molecule type" value="Genomic_DNA"/>
</dbReference>
<accession>A0A286P345</accession>
<evidence type="ECO:0000313" key="4">
    <source>
        <dbReference type="Proteomes" id="UP000266313"/>
    </source>
</evidence>
<dbReference type="InterPro" id="IPR025641">
    <property type="entry name" value="DUF4340"/>
</dbReference>
<name>A0A286P345_9GAMM</name>
<dbReference type="AlphaFoldDB" id="A0A286P345"/>
<gene>
    <name evidence="3" type="ORF">sS8_0098</name>
</gene>